<accession>A0A319F2J4</accession>
<dbReference type="GO" id="GO:0004315">
    <property type="term" value="F:3-oxoacyl-[acyl-carrier-protein] synthase activity"/>
    <property type="evidence" value="ECO:0007669"/>
    <property type="project" value="InterPro"/>
</dbReference>
<keyword evidence="11" id="KW-1185">Reference proteome</keyword>
<keyword evidence="6" id="KW-0012">Acyltransferase</keyword>
<dbReference type="Pfam" id="PF16197">
    <property type="entry name" value="KAsynt_C_assoc"/>
    <property type="match status" value="1"/>
</dbReference>
<dbReference type="PANTHER" id="PTHR43775">
    <property type="entry name" value="FATTY ACID SYNTHASE"/>
    <property type="match status" value="1"/>
</dbReference>
<dbReference type="SUPFAM" id="SSF50129">
    <property type="entry name" value="GroES-like"/>
    <property type="match status" value="1"/>
</dbReference>
<dbReference type="CDD" id="cd00833">
    <property type="entry name" value="PKS"/>
    <property type="match status" value="1"/>
</dbReference>
<dbReference type="GO" id="GO:0044550">
    <property type="term" value="P:secondary metabolite biosynthetic process"/>
    <property type="evidence" value="ECO:0007669"/>
    <property type="project" value="UniProtKB-ARBA"/>
</dbReference>
<dbReference type="STRING" id="1448320.A0A319F2J4"/>
<dbReference type="InterPro" id="IPR011032">
    <property type="entry name" value="GroES-like_sf"/>
</dbReference>
<evidence type="ECO:0000259" key="9">
    <source>
        <dbReference type="PROSITE" id="PS52019"/>
    </source>
</evidence>
<dbReference type="PANTHER" id="PTHR43775:SF29">
    <property type="entry name" value="ASPERFURANONE POLYKETIDE SYNTHASE AFOG-RELATED"/>
    <property type="match status" value="1"/>
</dbReference>
<dbReference type="SMART" id="SM00827">
    <property type="entry name" value="PKS_AT"/>
    <property type="match status" value="1"/>
</dbReference>
<evidence type="ECO:0008006" key="12">
    <source>
        <dbReference type="Google" id="ProtNLM"/>
    </source>
</evidence>
<dbReference type="SUPFAM" id="SSF51735">
    <property type="entry name" value="NAD(P)-binding Rossmann-fold domains"/>
    <property type="match status" value="2"/>
</dbReference>
<dbReference type="Gene3D" id="3.30.70.3290">
    <property type="match status" value="1"/>
</dbReference>
<evidence type="ECO:0000256" key="3">
    <source>
        <dbReference type="ARBA" id="ARBA00022679"/>
    </source>
</evidence>
<dbReference type="InterPro" id="IPR014031">
    <property type="entry name" value="Ketoacyl_synth_C"/>
</dbReference>
<feature type="domain" description="PKS/mFAS DH" evidence="9">
    <location>
        <begin position="899"/>
        <end position="1203"/>
    </location>
</feature>
<dbReference type="InterPro" id="IPR029063">
    <property type="entry name" value="SAM-dependent_MTases_sf"/>
</dbReference>
<sequence>MREDEKLEPIAVIGMAVKFPQDASSQESFWQMLLCGKSAMTEVVAKNRVNIDAYYHPDKDHIGTMNARGGHFIQEDLEGFDAPFFSMTGISLHDAMGSKTSVHVGSFLHEHELLIAREPEAAEPHKSTGASQALLANRLSWFYNFSGPSITVDTACSSTLHALHLSCQSLRSRESTMGVVAGSNIIYNPQSMISMAESGLLSPDSLCHTFDHRANGYSRGEGVAAIILKPLDLAIQDGDTVRAVIRSTSLNQDGRTSGGITQPSSAAQVEVIRQTYEKAGLSMAQTQYFEAHGTGTTLGDLAETSAIGSALQHTKRDAPLLVRALKTNIGHLEANSALAALVKVILILERGSIPPNINFKKLNPEIKAKEWNIQFPHTAMPWPGSGVRRASINSFGLGGANGHAVIDDAYSYLRGLNLSRQHTGHIYDGICKPAPEYKGSTDPHPNGYTQQIYRDGPQLFVWSTVDRDGIGRVRDLYKGHLERVKENHSDNAYIESLSYTLSERRSHFKWRSFAIANTLAELSSTIQHLTENKMDSKSRKLGFVFTGQGVQWYAMGRELFAYAVGWSTEVELHRDKYLSRVAESSLSQPLCVALQVALVDLLRSWNATPSVVIGHSSREIAAAYCAGFFCHGPAIKIAFYRGVVMSNLRKAQKEPCGMLAVGLSTELAQEYIDKLHDFTSFRGITIACINSPHNVTVAGPLELLDTLKRLLDGRNIFARKLNVDMAYHSSHMLPGEAMYIELLQGLDRVSETRVIAPMISSVTARVVSKTEIRTPEYWSRNLVAQVNFAGALSYMYSPEFASTQRYVCDNISESSSSPQLHYHALIRHDKFASRTALEAAGKLHCLGFPVDIANVNKRNIKTQMQQLVDLPPYPFNHSNRYWVESRVSKNSRFRKFPRHDLFGSQVPDWNPFEAKWRNYLRLGENPWLTGHMVNGTDVSLNQVLEPHFEPREYRFRDVLFIKALSSSREGPNKDIETEFYLQSSQDTTGKPSVWWTFSLYMLDNEEWTQCCKGFITVQSSDSNCALSIYGSDSCGKTLGSHLSTFDRTLDSQQLYQHLEAMGLTFTLKFQALRDIRYEGSGRVTAVSDMHHWQKHIPGKPLAPHVIHPAALDSLFQLTAPALTRGTQDIMPTFVPTRLDYLYLYSNINSSQDSCACMTVKAEPEGFTRAKASGHAVHAASGTPWMSAAWQIAAVTSITDNLTDESTNIPVCYSLHTKPDVDFVDGKQTEAWCTLDTDPYIANPEMTQTNDALCFLVMAKVIQRFPNARDIVKRVELQKYLEWTQGRLDETKSFTQEWMAHINDNGYFETLVKQVQGSGTEERLHARVAENLERFFSGELNAVEFLYSDSSLNDMYDYGIGIPCVFQQVARYIDALAFKNSALRILEVGAGTGSATKHVIRALENHTAQKAGVSRFSEYRFSDLSTAFLERGREMFPDHAESGNMKFSIFDVEKTPEQQNLEQETYDLVIAFNAIHATSSIRVSLKNCRKLLKPGGRIILIELTGSHMMQLDFIFGLLPGWWLGVEDHRKNGPLMSEQSWHTCLQESGFSGLDIALRNHQDENYHTYTAMVSTAIGVASGSQVSRNMIIVVSHNLQKHYCAIGNCQVVTLSDLKLIIMDSAHYIFLLEIEDHFLHGISSDEFLLLQKALSSASIGLMGCQTYQAEHEGLHFATFFLEGNSIGDFTAVNIAKPEEDSEFVEQDGLIFINRVQEASRTDGRCPQPRDRAEPQMRKLGFESPGLLNTLNFFDDPEPATPLQEDEIEIRIQYSGINFRDLLTGLGQLNDIVLGLEGSGMVTKAGLKSGFTVGDKVCALFLGSFQTYGRCKAKLARHIPENLDLSCAAAMPIIFCTAYHALVNLAQLKPGESVLIHSAAGGLGQAAVQIAKLFDVEIFATVGSEEKRQLLIDLRSLAFADAIKKSTHGHGVDVVLNSLAGDGLRTSWECIAPFGRFIETGRKDIGILGNLPMASFADDTSFSSVNLVNIIRRKPDLAGQLLESVLELAGSSKIFVPKPLQIYGVGQLEDAFRLMQSGKNSGKLVVELRETDFVRTTPSSSAEYQLKPDVSYLIAGGLGGIRRSVSRWMVSRGARYLILLSRSRKSDPDTFSFLDELRSTGAKVEASVCDISDRSSLVHALEAAQSTMPPVKGCIQATMLQRNGQFDTLSKPDFDAALKPKVDGSWNLHSFLSQQLDFFILFSSVSGIAPSFGQTSYAAGNTFQDSLARYRVSHGKNAVSIDIGLVEDAGFATRQAGMTEQLLARAVTPIHLDDILEVLDFYCNESLPILSQEECQVILGLYVPGALRAIGAEEPYWIRRPQFRYLSRATDCLATKNTTGSQSHVKRPHIPSLETLLPLTQSIETATALVSDAFVTKLTKILVMDRKDVQMNNPIHAHGVDSLVAMELRE</sequence>
<dbReference type="CDD" id="cd02440">
    <property type="entry name" value="AdoMet_MTases"/>
    <property type="match status" value="1"/>
</dbReference>
<dbReference type="Pfam" id="PF00109">
    <property type="entry name" value="ketoacyl-synt"/>
    <property type="match status" value="2"/>
</dbReference>
<dbReference type="GO" id="GO:0008270">
    <property type="term" value="F:zinc ion binding"/>
    <property type="evidence" value="ECO:0007669"/>
    <property type="project" value="InterPro"/>
</dbReference>
<keyword evidence="4" id="KW-0560">Oxidoreductase</keyword>
<dbReference type="FunFam" id="3.40.50.720:FF:000209">
    <property type="entry name" value="Polyketide synthase Pks12"/>
    <property type="match status" value="1"/>
</dbReference>
<dbReference type="InterPro" id="IPR036291">
    <property type="entry name" value="NAD(P)-bd_dom_sf"/>
</dbReference>
<dbReference type="InterPro" id="IPR032821">
    <property type="entry name" value="PKS_assoc"/>
</dbReference>
<keyword evidence="1" id="KW-0596">Phosphopantetheine</keyword>
<dbReference type="InterPro" id="IPR050091">
    <property type="entry name" value="PKS_NRPS_Biosynth_Enz"/>
</dbReference>
<dbReference type="InterPro" id="IPR018201">
    <property type="entry name" value="Ketoacyl_synth_AS"/>
</dbReference>
<dbReference type="Pfam" id="PF13602">
    <property type="entry name" value="ADH_zinc_N_2"/>
    <property type="match status" value="1"/>
</dbReference>
<dbReference type="OrthoDB" id="329835at2759"/>
<dbReference type="Pfam" id="PF02801">
    <property type="entry name" value="Ketoacyl-synt_C"/>
    <property type="match status" value="1"/>
</dbReference>
<dbReference type="Pfam" id="PF00698">
    <property type="entry name" value="Acyl_transf_1"/>
    <property type="match status" value="1"/>
</dbReference>
<dbReference type="SMART" id="SM00825">
    <property type="entry name" value="PKS_KS"/>
    <property type="match status" value="1"/>
</dbReference>
<dbReference type="InterPro" id="IPR016039">
    <property type="entry name" value="Thiolase-like"/>
</dbReference>
<dbReference type="Gene3D" id="3.90.180.10">
    <property type="entry name" value="Medium-chain alcohol dehydrogenases, catalytic domain"/>
    <property type="match status" value="1"/>
</dbReference>
<dbReference type="InterPro" id="IPR001227">
    <property type="entry name" value="Ac_transferase_dom_sf"/>
</dbReference>
<dbReference type="SUPFAM" id="SSF52151">
    <property type="entry name" value="FabD/lysophospholipase-like"/>
    <property type="match status" value="1"/>
</dbReference>
<feature type="region of interest" description="N-terminal hotdog fold" evidence="7">
    <location>
        <begin position="899"/>
        <end position="1022"/>
    </location>
</feature>
<name>A0A319F2J4_9EURO</name>
<evidence type="ECO:0000313" key="11">
    <source>
        <dbReference type="Proteomes" id="UP000247810"/>
    </source>
</evidence>
<dbReference type="InterPro" id="IPR049551">
    <property type="entry name" value="PKS_DH_C"/>
</dbReference>
<dbReference type="GO" id="GO:0006633">
    <property type="term" value="P:fatty acid biosynthetic process"/>
    <property type="evidence" value="ECO:0007669"/>
    <property type="project" value="InterPro"/>
</dbReference>
<dbReference type="GO" id="GO:0004312">
    <property type="term" value="F:fatty acid synthase activity"/>
    <property type="evidence" value="ECO:0007669"/>
    <property type="project" value="TreeGrafter"/>
</dbReference>
<gene>
    <name evidence="10" type="ORF">BO71DRAFT_455222</name>
</gene>
<dbReference type="Gene3D" id="3.40.50.150">
    <property type="entry name" value="Vaccinia Virus protein VP39"/>
    <property type="match status" value="1"/>
</dbReference>
<dbReference type="InterPro" id="IPR013217">
    <property type="entry name" value="Methyltransf_12"/>
</dbReference>
<dbReference type="SMART" id="SM00822">
    <property type="entry name" value="PKS_KR"/>
    <property type="match status" value="1"/>
</dbReference>
<dbReference type="SUPFAM" id="SSF55048">
    <property type="entry name" value="Probable ACP-binding domain of malonyl-CoA ACP transacylase"/>
    <property type="match status" value="1"/>
</dbReference>
<dbReference type="Pfam" id="PF14765">
    <property type="entry name" value="PS-DH"/>
    <property type="match status" value="1"/>
</dbReference>
<feature type="active site" description="Proton donor; for dehydratase activity" evidence="7">
    <location>
        <position position="1112"/>
    </location>
</feature>
<dbReference type="Gene3D" id="3.40.366.10">
    <property type="entry name" value="Malonyl-Coenzyme A Acyl Carrier Protein, domain 2"/>
    <property type="match status" value="1"/>
</dbReference>
<dbReference type="InterPro" id="IPR014043">
    <property type="entry name" value="Acyl_transferase_dom"/>
</dbReference>
<dbReference type="Pfam" id="PF08242">
    <property type="entry name" value="Methyltransf_12"/>
    <property type="match status" value="1"/>
</dbReference>
<dbReference type="InterPro" id="IPR042104">
    <property type="entry name" value="PKS_dehydratase_sf"/>
</dbReference>
<evidence type="ECO:0000259" key="8">
    <source>
        <dbReference type="PROSITE" id="PS52004"/>
    </source>
</evidence>
<evidence type="ECO:0000256" key="6">
    <source>
        <dbReference type="ARBA" id="ARBA00023315"/>
    </source>
</evidence>
<evidence type="ECO:0000313" key="10">
    <source>
        <dbReference type="EMBL" id="PYH98982.1"/>
    </source>
</evidence>
<feature type="active site" description="Proton acceptor; for dehydratase activity" evidence="7">
    <location>
        <position position="931"/>
    </location>
</feature>
<dbReference type="InterPro" id="IPR013154">
    <property type="entry name" value="ADH-like_N"/>
</dbReference>
<dbReference type="SMART" id="SM00829">
    <property type="entry name" value="PKS_ER"/>
    <property type="match status" value="1"/>
</dbReference>
<dbReference type="Gene3D" id="3.40.50.720">
    <property type="entry name" value="NAD(P)-binding Rossmann-like Domain"/>
    <property type="match status" value="2"/>
</dbReference>
<dbReference type="Gene3D" id="3.40.47.10">
    <property type="match status" value="1"/>
</dbReference>
<dbReference type="InterPro" id="IPR020843">
    <property type="entry name" value="ER"/>
</dbReference>
<dbReference type="Pfam" id="PF08240">
    <property type="entry name" value="ADH_N"/>
    <property type="match status" value="1"/>
</dbReference>
<dbReference type="EMBL" id="KZ825806">
    <property type="protein sequence ID" value="PYH98982.1"/>
    <property type="molecule type" value="Genomic_DNA"/>
</dbReference>
<keyword evidence="5" id="KW-0511">Multifunctional enzyme</keyword>
<dbReference type="Gene3D" id="3.10.129.110">
    <property type="entry name" value="Polyketide synthase dehydratase"/>
    <property type="match status" value="1"/>
</dbReference>
<dbReference type="PROSITE" id="PS00606">
    <property type="entry name" value="KS3_1"/>
    <property type="match status" value="1"/>
</dbReference>
<reference evidence="10 11" key="1">
    <citation type="submission" date="2018-02" db="EMBL/GenBank/DDBJ databases">
        <title>The genomes of Aspergillus section Nigri reveals drivers in fungal speciation.</title>
        <authorList>
            <consortium name="DOE Joint Genome Institute"/>
            <person name="Vesth T.C."/>
            <person name="Nybo J."/>
            <person name="Theobald S."/>
            <person name="Brandl J."/>
            <person name="Frisvad J.C."/>
            <person name="Nielsen K.F."/>
            <person name="Lyhne E.K."/>
            <person name="Kogle M.E."/>
            <person name="Kuo A."/>
            <person name="Riley R."/>
            <person name="Clum A."/>
            <person name="Nolan M."/>
            <person name="Lipzen A."/>
            <person name="Salamov A."/>
            <person name="Henrissat B."/>
            <person name="Wiebenga A."/>
            <person name="De vries R.P."/>
            <person name="Grigoriev I.V."/>
            <person name="Mortensen U.H."/>
            <person name="Andersen M.R."/>
            <person name="Baker S.E."/>
        </authorList>
    </citation>
    <scope>NUCLEOTIDE SEQUENCE [LARGE SCALE GENOMIC DNA]</scope>
    <source>
        <strain evidence="10 11">CBS 707.79</strain>
    </source>
</reference>
<keyword evidence="2" id="KW-0597">Phosphoprotein</keyword>
<dbReference type="InterPro" id="IPR016035">
    <property type="entry name" value="Acyl_Trfase/lysoPLipase"/>
</dbReference>
<evidence type="ECO:0000256" key="2">
    <source>
        <dbReference type="ARBA" id="ARBA00022553"/>
    </source>
</evidence>
<dbReference type="InterPro" id="IPR002364">
    <property type="entry name" value="Quin_OxRdtase/zeta-crystal_CS"/>
</dbReference>
<dbReference type="InterPro" id="IPR013968">
    <property type="entry name" value="PKS_KR"/>
</dbReference>
<evidence type="ECO:0000256" key="1">
    <source>
        <dbReference type="ARBA" id="ARBA00022450"/>
    </source>
</evidence>
<feature type="region of interest" description="C-terminal hotdog fold" evidence="7">
    <location>
        <begin position="1043"/>
        <end position="1203"/>
    </location>
</feature>
<evidence type="ECO:0000256" key="5">
    <source>
        <dbReference type="ARBA" id="ARBA00023268"/>
    </source>
</evidence>
<proteinExistence type="predicted"/>
<organism evidence="10 11">
    <name type="scientific">Aspergillus ellipticus CBS 707.79</name>
    <dbReference type="NCBI Taxonomy" id="1448320"/>
    <lineage>
        <taxon>Eukaryota</taxon>
        <taxon>Fungi</taxon>
        <taxon>Dikarya</taxon>
        <taxon>Ascomycota</taxon>
        <taxon>Pezizomycotina</taxon>
        <taxon>Eurotiomycetes</taxon>
        <taxon>Eurotiomycetidae</taxon>
        <taxon>Eurotiales</taxon>
        <taxon>Aspergillaceae</taxon>
        <taxon>Aspergillus</taxon>
        <taxon>Aspergillus subgen. Circumdati</taxon>
    </lineage>
</organism>
<dbReference type="GO" id="GO:0016491">
    <property type="term" value="F:oxidoreductase activity"/>
    <property type="evidence" value="ECO:0007669"/>
    <property type="project" value="UniProtKB-KW"/>
</dbReference>
<dbReference type="CDD" id="cd05195">
    <property type="entry name" value="enoyl_red"/>
    <property type="match status" value="1"/>
</dbReference>
<evidence type="ECO:0000256" key="4">
    <source>
        <dbReference type="ARBA" id="ARBA00023002"/>
    </source>
</evidence>
<evidence type="ECO:0000256" key="7">
    <source>
        <dbReference type="PROSITE-ProRule" id="PRU01363"/>
    </source>
</evidence>
<dbReference type="PROSITE" id="PS52019">
    <property type="entry name" value="PKS_MFAS_DH"/>
    <property type="match status" value="1"/>
</dbReference>
<feature type="domain" description="Ketosynthase family 3 (KS3)" evidence="8">
    <location>
        <begin position="7"/>
        <end position="408"/>
    </location>
</feature>
<dbReference type="SUPFAM" id="SSF53901">
    <property type="entry name" value="Thiolase-like"/>
    <property type="match status" value="1"/>
</dbReference>
<dbReference type="PROSITE" id="PS52004">
    <property type="entry name" value="KS3_2"/>
    <property type="match status" value="1"/>
</dbReference>
<dbReference type="VEuPathDB" id="FungiDB:BO71DRAFT_455222"/>
<dbReference type="InterPro" id="IPR020841">
    <property type="entry name" value="PKS_Beta-ketoAc_synthase_dom"/>
</dbReference>
<protein>
    <recommendedName>
        <fullName evidence="12">Carrier domain-containing protein</fullName>
    </recommendedName>
</protein>
<dbReference type="PROSITE" id="PS01162">
    <property type="entry name" value="QOR_ZETA_CRYSTAL"/>
    <property type="match status" value="1"/>
</dbReference>
<dbReference type="GO" id="GO:1901336">
    <property type="term" value="P:lactone biosynthetic process"/>
    <property type="evidence" value="ECO:0007669"/>
    <property type="project" value="UniProtKB-ARBA"/>
</dbReference>
<dbReference type="InterPro" id="IPR014030">
    <property type="entry name" value="Ketoacyl_synth_N"/>
</dbReference>
<dbReference type="SUPFAM" id="SSF53335">
    <property type="entry name" value="S-adenosyl-L-methionine-dependent methyltransferases"/>
    <property type="match status" value="1"/>
</dbReference>
<keyword evidence="3" id="KW-0808">Transferase</keyword>
<dbReference type="InterPro" id="IPR016036">
    <property type="entry name" value="Malonyl_transacylase_ACP-bd"/>
</dbReference>
<dbReference type="InterPro" id="IPR057326">
    <property type="entry name" value="KR_dom"/>
</dbReference>
<dbReference type="Proteomes" id="UP000247810">
    <property type="component" value="Unassembled WGS sequence"/>
</dbReference>
<dbReference type="InterPro" id="IPR049900">
    <property type="entry name" value="PKS_mFAS_DH"/>
</dbReference>
<dbReference type="Pfam" id="PF08659">
    <property type="entry name" value="KR"/>
    <property type="match status" value="1"/>
</dbReference>